<accession>A4WY45</accession>
<name>A4WY45_CERS5</name>
<evidence type="ECO:0000256" key="1">
    <source>
        <dbReference type="SAM" id="MobiDB-lite"/>
    </source>
</evidence>
<organism evidence="2">
    <name type="scientific">Cereibacter sphaeroides (strain ATCC 17025 / ATH 2.4.3)</name>
    <name type="common">Rhodobacter sphaeroides</name>
    <dbReference type="NCBI Taxonomy" id="349102"/>
    <lineage>
        <taxon>Bacteria</taxon>
        <taxon>Pseudomonadati</taxon>
        <taxon>Pseudomonadota</taxon>
        <taxon>Alphaproteobacteria</taxon>
        <taxon>Rhodobacterales</taxon>
        <taxon>Paracoccaceae</taxon>
        <taxon>Cereibacter</taxon>
    </lineage>
</organism>
<dbReference type="AlphaFoldDB" id="A4WY45"/>
<evidence type="ECO:0000313" key="2">
    <source>
        <dbReference type="EMBL" id="ABP72309.1"/>
    </source>
</evidence>
<feature type="compositionally biased region" description="Pro residues" evidence="1">
    <location>
        <begin position="1"/>
        <end position="13"/>
    </location>
</feature>
<sequence length="214" mass="23278">MCLFPEAPPPSPAPFSLSASTAGSARPIPPKGPADLRRRIARTARHPVCCLAAALIAGLAAPLHAGSLDRFLNNVEFCEESAGLRALRADLNTAFPIHPDDPIINYRVTPKVLARVARRLPVPIENARIREDEGHMLFHFEISGSYRGLPVRSLDIYNGRPGSRFYGFGVEFAAPQATVEAMFGDSIAWTRQNRPGFAMLSSTTPVIVCDPFDD</sequence>
<geneLocation type="plasmid" evidence="2">
    <name>pRSPA01</name>
</geneLocation>
<dbReference type="EMBL" id="CP000662">
    <property type="protein sequence ID" value="ABP72309.1"/>
    <property type="molecule type" value="Genomic_DNA"/>
</dbReference>
<dbReference type="KEGG" id="rsq:Rsph17025_3432"/>
<protein>
    <submittedName>
        <fullName evidence="2">Uncharacterized protein</fullName>
    </submittedName>
</protein>
<gene>
    <name evidence="2" type="ordered locus">Rsph17025_3432</name>
</gene>
<reference evidence="2" key="1">
    <citation type="submission" date="2007-04" db="EMBL/GenBank/DDBJ databases">
        <title>Complete sequence of plasmid pRSPA01 of Rhodobacter sphaeroides ATCC 17025.</title>
        <authorList>
            <consortium name="US DOE Joint Genome Institute"/>
            <person name="Copeland A."/>
            <person name="Lucas S."/>
            <person name="Lapidus A."/>
            <person name="Barry K."/>
            <person name="Detter J.C."/>
            <person name="Glavina del Rio T."/>
            <person name="Hammon N."/>
            <person name="Israni S."/>
            <person name="Dalin E."/>
            <person name="Tice H."/>
            <person name="Pitluck S."/>
            <person name="Chertkov O."/>
            <person name="Brettin T."/>
            <person name="Bruce D."/>
            <person name="Han C."/>
            <person name="Schmutz J."/>
            <person name="Larimer F."/>
            <person name="Land M."/>
            <person name="Hauser L."/>
            <person name="Kyrpides N."/>
            <person name="Kim E."/>
            <person name="Richardson P."/>
            <person name="Mackenzie C."/>
            <person name="Choudhary M."/>
            <person name="Donohue T.J."/>
            <person name="Kaplan S."/>
        </authorList>
    </citation>
    <scope>NUCLEOTIDE SEQUENCE [LARGE SCALE GENOMIC DNA]</scope>
    <source>
        <strain evidence="2">ATCC 17025</strain>
        <plasmid evidence="2">pRSPA01</plasmid>
    </source>
</reference>
<dbReference type="BioCyc" id="RSPH349102:G1G8M-3537-MONOMER"/>
<proteinExistence type="predicted"/>
<feature type="region of interest" description="Disordered" evidence="1">
    <location>
        <begin position="1"/>
        <end position="32"/>
    </location>
</feature>
<keyword evidence="2" id="KW-0614">Plasmid</keyword>
<dbReference type="HOGENOM" id="CLU_1288057_0_0_5"/>